<dbReference type="PANTHER" id="PTHR21525">
    <property type="entry name" value="MOTILE SPERM PROTEIN"/>
    <property type="match status" value="1"/>
</dbReference>
<feature type="region of interest" description="Disordered" evidence="1">
    <location>
        <begin position="265"/>
        <end position="293"/>
    </location>
</feature>
<evidence type="ECO:0000256" key="1">
    <source>
        <dbReference type="SAM" id="MobiDB-lite"/>
    </source>
</evidence>
<evidence type="ECO:0000313" key="2">
    <source>
        <dbReference type="EMBL" id="BBP00327.1"/>
    </source>
</evidence>
<organism evidence="2 3">
    <name type="scientific">Sulfuriferula nivalis</name>
    <dbReference type="NCBI Taxonomy" id="2675298"/>
    <lineage>
        <taxon>Bacteria</taxon>
        <taxon>Pseudomonadati</taxon>
        <taxon>Pseudomonadota</taxon>
        <taxon>Betaproteobacteria</taxon>
        <taxon>Nitrosomonadales</taxon>
        <taxon>Sulfuricellaceae</taxon>
        <taxon>Sulfuriferula</taxon>
    </lineage>
</organism>
<protein>
    <submittedName>
        <fullName evidence="2">Uncharacterized protein</fullName>
    </submittedName>
</protein>
<dbReference type="RefSeq" id="WP_162084272.1">
    <property type="nucleotide sequence ID" value="NZ_AP021881.1"/>
</dbReference>
<keyword evidence="3" id="KW-1185">Reference proteome</keyword>
<dbReference type="Proteomes" id="UP000463939">
    <property type="component" value="Chromosome"/>
</dbReference>
<proteinExistence type="predicted"/>
<name>A0A809SD48_9PROT</name>
<reference evidence="3" key="1">
    <citation type="submission" date="2019-11" db="EMBL/GenBank/DDBJ databases">
        <title>Isolation and characterization of a novel species in the genus Sulfuriferula.</title>
        <authorList>
            <person name="Mochizuki J."/>
            <person name="Kojima H."/>
            <person name="Fukui M."/>
        </authorList>
    </citation>
    <scope>NUCLEOTIDE SEQUENCE [LARGE SCALE GENOMIC DNA]</scope>
    <source>
        <strain evidence="3">SGTM</strain>
    </source>
</reference>
<evidence type="ECO:0000313" key="3">
    <source>
        <dbReference type="Proteomes" id="UP000463939"/>
    </source>
</evidence>
<sequence length="518" mass="55768">MGQMHERELAVLTEEEYQQEQADKLNDELNQDQQIEKTGSLIIDFVSSYEKHKTTMALDLWLVTEFKQHKDIWSDDAEIEETAKEIIATVKSNNESKSSLYEHLDYGKSQASWVASHIEQGAKAAGVVNVGRYAGQIEATIGQANTDMARTIFTKDANISQALNLDGFIAEQHHVDTFNLEAAAQGSSYRAKALVPDGTAYGKNSMDIGIYDEKGQLVKRYQAKYGQHADATQDLWEKGDYRGQRKLVPADQVNDINGATDKIEHDGVQSKPLTKAEAKELQDKAQRHEESKTYEWNDVSRTEIAKQIGKQALVGAALTAGFHGVRVFGRRIWNDLLGKKNPPLSADLQDFFQSSVKSAAHVGVQVAVSGAIVVSAKNGWLGAVLKNSPAGRLASMAYLGMENAKVLFKFAKGEMTGEEAADAMGKTTTSLAISMASAAQGAMLGAAYGTVFGPAGTIVGGIVGGIAAGMAGSKIGEAVYEGGKNIVKTAVKAIGSTVSAVYEGVKNVSRAINPMNWL</sequence>
<dbReference type="EMBL" id="AP021881">
    <property type="protein sequence ID" value="BBP00327.1"/>
    <property type="molecule type" value="Genomic_DNA"/>
</dbReference>
<dbReference type="KEGG" id="sniv:SFSGTM_10350"/>
<accession>A0A809SD48</accession>
<dbReference type="AlphaFoldDB" id="A0A809SD48"/>
<dbReference type="PANTHER" id="PTHR21525:SF2">
    <property type="entry name" value="PROTEIN CBG12274"/>
    <property type="match status" value="1"/>
</dbReference>
<gene>
    <name evidence="2" type="ORF">SFSGTM_10350</name>
</gene>